<dbReference type="Pfam" id="PF01551">
    <property type="entry name" value="Peptidase_M23"/>
    <property type="match status" value="1"/>
</dbReference>
<evidence type="ECO:0000256" key="4">
    <source>
        <dbReference type="ARBA" id="ARBA00022723"/>
    </source>
</evidence>
<evidence type="ECO:0000256" key="3">
    <source>
        <dbReference type="ARBA" id="ARBA00022670"/>
    </source>
</evidence>
<evidence type="ECO:0000313" key="10">
    <source>
        <dbReference type="EMBL" id="QEQ97927.1"/>
    </source>
</evidence>
<keyword evidence="11" id="KW-1185">Reference proteome</keyword>
<dbReference type="SUPFAM" id="SSF51261">
    <property type="entry name" value="Duplicated hybrid motif"/>
    <property type="match status" value="1"/>
</dbReference>
<evidence type="ECO:0000256" key="6">
    <source>
        <dbReference type="ARBA" id="ARBA00022833"/>
    </source>
</evidence>
<dbReference type="PANTHER" id="PTHR21666">
    <property type="entry name" value="PEPTIDASE-RELATED"/>
    <property type="match status" value="1"/>
</dbReference>
<dbReference type="GO" id="GO:0042834">
    <property type="term" value="F:peptidoglycan binding"/>
    <property type="evidence" value="ECO:0007669"/>
    <property type="project" value="InterPro"/>
</dbReference>
<keyword evidence="4" id="KW-0479">Metal-binding</keyword>
<dbReference type="PROSITE" id="PS51782">
    <property type="entry name" value="LYSM"/>
    <property type="match status" value="1"/>
</dbReference>
<gene>
    <name evidence="10" type="ORF">F0U83_15070</name>
</gene>
<proteinExistence type="predicted"/>
<keyword evidence="8" id="KW-0812">Transmembrane</keyword>
<dbReference type="EMBL" id="CP043869">
    <property type="protein sequence ID" value="QEQ97927.1"/>
    <property type="molecule type" value="Genomic_DNA"/>
</dbReference>
<evidence type="ECO:0000256" key="5">
    <source>
        <dbReference type="ARBA" id="ARBA00022801"/>
    </source>
</evidence>
<accession>A0A5P1RE93</accession>
<dbReference type="GO" id="GO:0046872">
    <property type="term" value="F:metal ion binding"/>
    <property type="evidence" value="ECO:0007669"/>
    <property type="project" value="UniProtKB-KW"/>
</dbReference>
<protein>
    <submittedName>
        <fullName evidence="10">Peptidoglycan DD-metalloendopeptidase family protein</fullName>
    </submittedName>
</protein>
<dbReference type="GO" id="GO:0030313">
    <property type="term" value="C:cell envelope"/>
    <property type="evidence" value="ECO:0007669"/>
    <property type="project" value="UniProtKB-SubCell"/>
</dbReference>
<dbReference type="InterPro" id="IPR018392">
    <property type="entry name" value="LysM"/>
</dbReference>
<organism evidence="10 11">
    <name type="scientific">Neptunomonas concharum</name>
    <dbReference type="NCBI Taxonomy" id="1031538"/>
    <lineage>
        <taxon>Bacteria</taxon>
        <taxon>Pseudomonadati</taxon>
        <taxon>Pseudomonadota</taxon>
        <taxon>Gammaproteobacteria</taxon>
        <taxon>Oceanospirillales</taxon>
        <taxon>Oceanospirillaceae</taxon>
        <taxon>Neptunomonas</taxon>
    </lineage>
</organism>
<keyword evidence="5" id="KW-0378">Hydrolase</keyword>
<dbReference type="PANTHER" id="PTHR21666:SF288">
    <property type="entry name" value="CELL DIVISION PROTEIN YTFB"/>
    <property type="match status" value="1"/>
</dbReference>
<evidence type="ECO:0000256" key="7">
    <source>
        <dbReference type="ARBA" id="ARBA00023049"/>
    </source>
</evidence>
<dbReference type="InterPro" id="IPR045834">
    <property type="entry name" value="Csd3_N2"/>
</dbReference>
<feature type="domain" description="LysM" evidence="9">
    <location>
        <begin position="106"/>
        <end position="153"/>
    </location>
</feature>
<evidence type="ECO:0000259" key="9">
    <source>
        <dbReference type="PROSITE" id="PS51782"/>
    </source>
</evidence>
<feature type="transmembrane region" description="Helical" evidence="8">
    <location>
        <begin position="12"/>
        <end position="34"/>
    </location>
</feature>
<keyword evidence="7" id="KW-0482">Metalloprotease</keyword>
<evidence type="ECO:0000313" key="11">
    <source>
        <dbReference type="Proteomes" id="UP000324760"/>
    </source>
</evidence>
<dbReference type="InterPro" id="IPR011055">
    <property type="entry name" value="Dup_hybrid_motif"/>
</dbReference>
<dbReference type="GO" id="GO:0004222">
    <property type="term" value="F:metalloendopeptidase activity"/>
    <property type="evidence" value="ECO:0007669"/>
    <property type="project" value="TreeGrafter"/>
</dbReference>
<evidence type="ECO:0000256" key="2">
    <source>
        <dbReference type="ARBA" id="ARBA00004196"/>
    </source>
</evidence>
<evidence type="ECO:0000256" key="1">
    <source>
        <dbReference type="ARBA" id="ARBA00001947"/>
    </source>
</evidence>
<dbReference type="InterPro" id="IPR016047">
    <property type="entry name" value="M23ase_b-sheet_dom"/>
</dbReference>
<dbReference type="Pfam" id="PF19425">
    <property type="entry name" value="Csd3_N2"/>
    <property type="match status" value="1"/>
</dbReference>
<dbReference type="FunFam" id="2.70.70.10:FF:000002">
    <property type="entry name" value="Murein DD-endopeptidase MepM"/>
    <property type="match status" value="1"/>
</dbReference>
<sequence length="468" mass="52024">MHLLENKTSHRFPIVHLAAVGICGFIITMTLLLLPSEEVSATKAVPLSLTHSPMSQSIDRDAENIRVQINLEANALTQPDASDLTVAEPIDVEPSTTINEPSENWVYYTVNKNDNLTSLFKRAGLTPQDVYKVSTAAKDGQLSRLYPGETLGFLIEDNDLRKLKYELSPLKTIVLSKGDDASYHVNTIERTPETKQHYAEGVINNSLFVDAESAGLSSNMIMQFATLFAWDLDFSQDIRKGDQFRIIYNEQFLDGEKISDGHVVAAQFVNNGETYTAIRYTDSDGQTSYYTPEGHSMRKAFLRMPVDFARISSRFNLSRKHPVLNKIRAHKGVDYAAKTGTPIKASGDGKVIWIGNKGGYGRTVVLQHGSNITTLYAHMSKYNRKLKKGSRVSQGQVIGYVGKSGLATGPHLHYEFRVNGSHKNPMTVKFPQAQPVAKKERVAFDQIAQQMVAQLNTNAGRQLASREQ</sequence>
<dbReference type="KEGG" id="ncu:F0U83_15070"/>
<dbReference type="InterPro" id="IPR007340">
    <property type="entry name" value="LysM_Opacity-associatedA"/>
</dbReference>
<dbReference type="OrthoDB" id="9805070at2"/>
<dbReference type="CDD" id="cd12797">
    <property type="entry name" value="M23_peptidase"/>
    <property type="match status" value="1"/>
</dbReference>
<evidence type="ECO:0000256" key="8">
    <source>
        <dbReference type="SAM" id="Phobius"/>
    </source>
</evidence>
<comment type="cofactor">
    <cofactor evidence="1">
        <name>Zn(2+)</name>
        <dbReference type="ChEBI" id="CHEBI:29105"/>
    </cofactor>
</comment>
<dbReference type="Gene3D" id="2.70.70.10">
    <property type="entry name" value="Glucose Permease (Domain IIA)"/>
    <property type="match status" value="1"/>
</dbReference>
<dbReference type="GO" id="GO:0006508">
    <property type="term" value="P:proteolysis"/>
    <property type="evidence" value="ECO:0007669"/>
    <property type="project" value="UniProtKB-KW"/>
</dbReference>
<reference evidence="10 11" key="1">
    <citation type="journal article" date="2019" name="Biochem. Eng. J.">
        <title>Metabolic engineering of the marine bacteria Neptunomonas concharum for the production of acetoin and meso-2,3-butanediol from acetate.</title>
        <authorList>
            <person name="Li W."/>
            <person name="Pu N."/>
            <person name="Liu C.-X."/>
            <person name="Yuan Q.-P."/>
            <person name="Li Z.-J."/>
        </authorList>
    </citation>
    <scope>NUCLEOTIDE SEQUENCE [LARGE SCALE GENOMIC DNA]</scope>
    <source>
        <strain evidence="10 11">JCM17730</strain>
    </source>
</reference>
<dbReference type="InterPro" id="IPR050570">
    <property type="entry name" value="Cell_wall_metabolism_enzyme"/>
</dbReference>
<dbReference type="Pfam" id="PF04225">
    <property type="entry name" value="LysM_OapA"/>
    <property type="match status" value="1"/>
</dbReference>
<dbReference type="Gene3D" id="3.10.450.350">
    <property type="match status" value="2"/>
</dbReference>
<keyword evidence="3" id="KW-0645">Protease</keyword>
<name>A0A5P1RE93_9GAMM</name>
<dbReference type="AlphaFoldDB" id="A0A5P1RE93"/>
<keyword evidence="6" id="KW-0862">Zinc</keyword>
<comment type="subcellular location">
    <subcellularLocation>
        <location evidence="2">Cell envelope</location>
    </subcellularLocation>
</comment>
<dbReference type="RefSeq" id="WP_138989096.1">
    <property type="nucleotide sequence ID" value="NZ_CP043869.1"/>
</dbReference>
<keyword evidence="8" id="KW-1133">Transmembrane helix</keyword>
<dbReference type="Proteomes" id="UP000324760">
    <property type="component" value="Chromosome"/>
</dbReference>
<keyword evidence="8" id="KW-0472">Membrane</keyword>